<dbReference type="SMART" id="SM00529">
    <property type="entry name" value="HTH_DTXR"/>
    <property type="match status" value="1"/>
</dbReference>
<organism evidence="9 10">
    <name type="scientific">Syntrophaceticus schinkii</name>
    <dbReference type="NCBI Taxonomy" id="499207"/>
    <lineage>
        <taxon>Bacteria</taxon>
        <taxon>Bacillati</taxon>
        <taxon>Bacillota</taxon>
        <taxon>Clostridia</taxon>
        <taxon>Thermoanaerobacterales</taxon>
        <taxon>Thermoanaerobacterales Family III. Incertae Sedis</taxon>
        <taxon>Syntrophaceticus</taxon>
    </lineage>
</organism>
<gene>
    <name evidence="9" type="ORF">SSCH_730012</name>
</gene>
<protein>
    <submittedName>
        <fullName evidence="9">Putative Iron dependent repressor</fullName>
    </submittedName>
</protein>
<name>A0A0B7MHK1_9FIRM</name>
<accession>A0A0B7MHK1</accession>
<evidence type="ECO:0000256" key="6">
    <source>
        <dbReference type="ARBA" id="ARBA00023125"/>
    </source>
</evidence>
<dbReference type="InterPro" id="IPR036390">
    <property type="entry name" value="WH_DNA-bd_sf"/>
</dbReference>
<evidence type="ECO:0000256" key="4">
    <source>
        <dbReference type="ARBA" id="ARBA00023004"/>
    </source>
</evidence>
<dbReference type="SUPFAM" id="SSF50037">
    <property type="entry name" value="C-terminal domain of transcriptional repressors"/>
    <property type="match status" value="1"/>
</dbReference>
<dbReference type="Gene3D" id="2.30.30.90">
    <property type="match status" value="1"/>
</dbReference>
<keyword evidence="7" id="KW-0804">Transcription</keyword>
<evidence type="ECO:0000256" key="5">
    <source>
        <dbReference type="ARBA" id="ARBA00023015"/>
    </source>
</evidence>
<sequence length="234" mass="25612">MTGTIALSSAMEDYLEVMLELAEREGIIRVTDIAAALNIAKASVTQAVTNLKDLGMVTQERYGPVQLTSAGRECAVKVRQRHRLLRKFLIEVLGVNPRIAEKDACLMEHVVSPQTMEKLVSFLENAGQLEGATVLSPGRGLTKQRMDERKEVKTMRSVNIRSLNELATGEQGRVIRVTATGPVRRRILEMGVTPGTEVSVKGVAPLGDPIEVLVKGYSLSLRKEEAASIFVEVM</sequence>
<dbReference type="SUPFAM" id="SSF47979">
    <property type="entry name" value="Iron-dependent repressor protein, dimerization domain"/>
    <property type="match status" value="1"/>
</dbReference>
<dbReference type="Proteomes" id="UP000046155">
    <property type="component" value="Unassembled WGS sequence"/>
</dbReference>
<dbReference type="GO" id="GO:0046914">
    <property type="term" value="F:transition metal ion binding"/>
    <property type="evidence" value="ECO:0007669"/>
    <property type="project" value="InterPro"/>
</dbReference>
<dbReference type="PANTHER" id="PTHR33238:SF7">
    <property type="entry name" value="IRON-DEPENDENT TRANSCRIPTIONAL REGULATOR"/>
    <property type="match status" value="1"/>
</dbReference>
<comment type="subunit">
    <text evidence="3">Homodimer.</text>
</comment>
<feature type="domain" description="HTH dtxR-type" evidence="8">
    <location>
        <begin position="1"/>
        <end position="68"/>
    </location>
</feature>
<dbReference type="GO" id="GO:0003677">
    <property type="term" value="F:DNA binding"/>
    <property type="evidence" value="ECO:0007669"/>
    <property type="project" value="UniProtKB-KW"/>
</dbReference>
<dbReference type="RefSeq" id="WP_044665919.1">
    <property type="nucleotide sequence ID" value="NZ_CDRZ01000273.1"/>
</dbReference>
<evidence type="ECO:0000256" key="2">
    <source>
        <dbReference type="ARBA" id="ARBA00007871"/>
    </source>
</evidence>
<keyword evidence="5" id="KW-0805">Transcription regulation</keyword>
<dbReference type="EMBL" id="CDRZ01000273">
    <property type="protein sequence ID" value="CEO90114.1"/>
    <property type="molecule type" value="Genomic_DNA"/>
</dbReference>
<keyword evidence="6" id="KW-0238">DNA-binding</keyword>
<dbReference type="InterPro" id="IPR036388">
    <property type="entry name" value="WH-like_DNA-bd_sf"/>
</dbReference>
<reference evidence="10" key="1">
    <citation type="submission" date="2015-01" db="EMBL/GenBank/DDBJ databases">
        <authorList>
            <person name="Manzoor Shahid"/>
            <person name="Zubair Saima"/>
        </authorList>
    </citation>
    <scope>NUCLEOTIDE SEQUENCE [LARGE SCALE GENOMIC DNA]</scope>
    <source>
        <strain evidence="10">Sp3</strain>
    </source>
</reference>
<comment type="subcellular location">
    <subcellularLocation>
        <location evidence="1">Cytoplasm</location>
    </subcellularLocation>
</comment>
<evidence type="ECO:0000256" key="1">
    <source>
        <dbReference type="ARBA" id="ARBA00004496"/>
    </source>
</evidence>
<keyword evidence="10" id="KW-1185">Reference proteome</keyword>
<dbReference type="InterPro" id="IPR001367">
    <property type="entry name" value="Fe_dep_repressor"/>
</dbReference>
<keyword evidence="4" id="KW-0408">Iron</keyword>
<dbReference type="Gene3D" id="1.10.10.10">
    <property type="entry name" value="Winged helix-like DNA-binding domain superfamily/Winged helix DNA-binding domain"/>
    <property type="match status" value="1"/>
</dbReference>
<dbReference type="InterPro" id="IPR036421">
    <property type="entry name" value="Fe_dep_repressor_sf"/>
</dbReference>
<dbReference type="GO" id="GO:0046983">
    <property type="term" value="F:protein dimerization activity"/>
    <property type="evidence" value="ECO:0007669"/>
    <property type="project" value="InterPro"/>
</dbReference>
<dbReference type="Pfam" id="PF04023">
    <property type="entry name" value="FeoA"/>
    <property type="match status" value="1"/>
</dbReference>
<dbReference type="InterPro" id="IPR050536">
    <property type="entry name" value="DtxR_MntR_Metal-Reg"/>
</dbReference>
<dbReference type="AlphaFoldDB" id="A0A0B7MHK1"/>
<dbReference type="Pfam" id="PF02742">
    <property type="entry name" value="Fe_dep_repr_C"/>
    <property type="match status" value="1"/>
</dbReference>
<dbReference type="SUPFAM" id="SSF46785">
    <property type="entry name" value="Winged helix' DNA-binding domain"/>
    <property type="match status" value="1"/>
</dbReference>
<dbReference type="PANTHER" id="PTHR33238">
    <property type="entry name" value="IRON (METAL) DEPENDENT REPRESSOR, DTXR FAMILY"/>
    <property type="match status" value="1"/>
</dbReference>
<dbReference type="InterPro" id="IPR022687">
    <property type="entry name" value="HTH_DTXR"/>
</dbReference>
<proteinExistence type="inferred from homology"/>
<dbReference type="PROSITE" id="PS50944">
    <property type="entry name" value="HTH_DTXR"/>
    <property type="match status" value="1"/>
</dbReference>
<dbReference type="InterPro" id="IPR008988">
    <property type="entry name" value="Transcriptional_repressor_C"/>
</dbReference>
<dbReference type="OrthoDB" id="9791355at2"/>
<evidence type="ECO:0000313" key="10">
    <source>
        <dbReference type="Proteomes" id="UP000046155"/>
    </source>
</evidence>
<dbReference type="InterPro" id="IPR038157">
    <property type="entry name" value="FeoA_core_dom"/>
</dbReference>
<evidence type="ECO:0000256" key="7">
    <source>
        <dbReference type="ARBA" id="ARBA00023163"/>
    </source>
</evidence>
<evidence type="ECO:0000256" key="3">
    <source>
        <dbReference type="ARBA" id="ARBA00011738"/>
    </source>
</evidence>
<dbReference type="Pfam" id="PF01325">
    <property type="entry name" value="Fe_dep_repress"/>
    <property type="match status" value="1"/>
</dbReference>
<comment type="similarity">
    <text evidence="2">Belongs to the DtxR/MntR family.</text>
</comment>
<dbReference type="SMART" id="SM00899">
    <property type="entry name" value="FeoA"/>
    <property type="match status" value="1"/>
</dbReference>
<dbReference type="GO" id="GO:0003700">
    <property type="term" value="F:DNA-binding transcription factor activity"/>
    <property type="evidence" value="ECO:0007669"/>
    <property type="project" value="InterPro"/>
</dbReference>
<evidence type="ECO:0000259" key="8">
    <source>
        <dbReference type="PROSITE" id="PS50944"/>
    </source>
</evidence>
<dbReference type="InterPro" id="IPR007167">
    <property type="entry name" value="Fe-transptr_FeoA-like"/>
</dbReference>
<dbReference type="Gene3D" id="1.10.60.10">
    <property type="entry name" value="Iron dependent repressor, metal binding and dimerisation domain"/>
    <property type="match status" value="1"/>
</dbReference>
<evidence type="ECO:0000313" key="9">
    <source>
        <dbReference type="EMBL" id="CEO90114.1"/>
    </source>
</evidence>
<dbReference type="InterPro" id="IPR022689">
    <property type="entry name" value="Iron_dep_repressor"/>
</dbReference>
<dbReference type="GO" id="GO:0005737">
    <property type="term" value="C:cytoplasm"/>
    <property type="evidence" value="ECO:0007669"/>
    <property type="project" value="UniProtKB-SubCell"/>
</dbReference>